<protein>
    <recommendedName>
        <fullName evidence="2">RCK N-terminal domain-containing protein</fullName>
    </recommendedName>
</protein>
<proteinExistence type="predicted"/>
<dbReference type="SUPFAM" id="SSF51735">
    <property type="entry name" value="NAD(P)-binding Rossmann-fold domains"/>
    <property type="match status" value="1"/>
</dbReference>
<name>A0A382V856_9ZZZZ</name>
<evidence type="ECO:0000313" key="1">
    <source>
        <dbReference type="EMBL" id="SVD42118.1"/>
    </source>
</evidence>
<dbReference type="EMBL" id="UINC01149565">
    <property type="protein sequence ID" value="SVD42118.1"/>
    <property type="molecule type" value="Genomic_DNA"/>
</dbReference>
<organism evidence="1">
    <name type="scientific">marine metagenome</name>
    <dbReference type="NCBI Taxonomy" id="408172"/>
    <lineage>
        <taxon>unclassified sequences</taxon>
        <taxon>metagenomes</taxon>
        <taxon>ecological metagenomes</taxon>
    </lineage>
</organism>
<sequence length="58" mass="6718">MNECYNWITNIRSLNLKSKSVLIVGFGYMGKEYFKALSEMGNRNVSIICLENNVHDMK</sequence>
<gene>
    <name evidence="1" type="ORF">METZ01_LOCUS394972</name>
</gene>
<feature type="non-terminal residue" evidence="1">
    <location>
        <position position="58"/>
    </location>
</feature>
<dbReference type="InterPro" id="IPR036291">
    <property type="entry name" value="NAD(P)-bd_dom_sf"/>
</dbReference>
<reference evidence="1" key="1">
    <citation type="submission" date="2018-05" db="EMBL/GenBank/DDBJ databases">
        <authorList>
            <person name="Lanie J.A."/>
            <person name="Ng W.-L."/>
            <person name="Kazmierczak K.M."/>
            <person name="Andrzejewski T.M."/>
            <person name="Davidsen T.M."/>
            <person name="Wayne K.J."/>
            <person name="Tettelin H."/>
            <person name="Glass J.I."/>
            <person name="Rusch D."/>
            <person name="Podicherti R."/>
            <person name="Tsui H.-C.T."/>
            <person name="Winkler M.E."/>
        </authorList>
    </citation>
    <scope>NUCLEOTIDE SEQUENCE</scope>
</reference>
<dbReference type="AlphaFoldDB" id="A0A382V856"/>
<evidence type="ECO:0008006" key="2">
    <source>
        <dbReference type="Google" id="ProtNLM"/>
    </source>
</evidence>
<accession>A0A382V856</accession>